<dbReference type="EMBL" id="WOCE01000009">
    <property type="protein sequence ID" value="KAE9607913.1"/>
    <property type="molecule type" value="Genomic_DNA"/>
</dbReference>
<evidence type="ECO:0000256" key="1">
    <source>
        <dbReference type="SAM" id="MobiDB-lite"/>
    </source>
</evidence>
<comment type="caution">
    <text evidence="2">The sequence shown here is derived from an EMBL/GenBank/DDBJ whole genome shotgun (WGS) entry which is preliminary data.</text>
</comment>
<reference evidence="3" key="1">
    <citation type="journal article" date="2020" name="Nat. Commun.">
        <title>Genome sequence of the cluster root forming white lupin.</title>
        <authorList>
            <person name="Hufnagel B."/>
            <person name="Marques A."/>
            <person name="Soriano A."/>
            <person name="Marques L."/>
            <person name="Divol F."/>
            <person name="Doumas P."/>
            <person name="Sallet E."/>
            <person name="Mancinotti D."/>
            <person name="Carrere S."/>
            <person name="Marande W."/>
            <person name="Arribat S."/>
            <person name="Keller J."/>
            <person name="Huneau C."/>
            <person name="Blein T."/>
            <person name="Aime D."/>
            <person name="Laguerre M."/>
            <person name="Taylor J."/>
            <person name="Schubert V."/>
            <person name="Nelson M."/>
            <person name="Geu-Flores F."/>
            <person name="Crespi M."/>
            <person name="Gallardo-Guerrero K."/>
            <person name="Delaux P.-M."/>
            <person name="Salse J."/>
            <person name="Berges H."/>
            <person name="Guyot R."/>
            <person name="Gouzy J."/>
            <person name="Peret B."/>
        </authorList>
    </citation>
    <scope>NUCLEOTIDE SEQUENCE [LARGE SCALE GENOMIC DNA]</scope>
    <source>
        <strain evidence="3">cv. Amiga</strain>
    </source>
</reference>
<accession>A0A6A4Q2U4</accession>
<keyword evidence="3" id="KW-1185">Reference proteome</keyword>
<sequence>MHLPSISGNRPAHMEPDPGVMQHDLVQSDSGVEQLDLADSVRLEDTAHQAWPTRSVRAAAWHKRGHLGQKHILTRHRPRHLGQRHGRGTSLGQDGEQACIIEKLMCWLGILSQMRPSLGICDGLFMYGLLWVS</sequence>
<evidence type="ECO:0000313" key="2">
    <source>
        <dbReference type="EMBL" id="KAE9607913.1"/>
    </source>
</evidence>
<evidence type="ECO:0000313" key="3">
    <source>
        <dbReference type="Proteomes" id="UP000447434"/>
    </source>
</evidence>
<dbReference type="Proteomes" id="UP000447434">
    <property type="component" value="Chromosome 9"/>
</dbReference>
<name>A0A6A4Q2U4_LUPAL</name>
<feature type="region of interest" description="Disordered" evidence="1">
    <location>
        <begin position="1"/>
        <end position="23"/>
    </location>
</feature>
<organism evidence="2 3">
    <name type="scientific">Lupinus albus</name>
    <name type="common">White lupine</name>
    <name type="synonym">Lupinus termis</name>
    <dbReference type="NCBI Taxonomy" id="3870"/>
    <lineage>
        <taxon>Eukaryota</taxon>
        <taxon>Viridiplantae</taxon>
        <taxon>Streptophyta</taxon>
        <taxon>Embryophyta</taxon>
        <taxon>Tracheophyta</taxon>
        <taxon>Spermatophyta</taxon>
        <taxon>Magnoliopsida</taxon>
        <taxon>eudicotyledons</taxon>
        <taxon>Gunneridae</taxon>
        <taxon>Pentapetalae</taxon>
        <taxon>rosids</taxon>
        <taxon>fabids</taxon>
        <taxon>Fabales</taxon>
        <taxon>Fabaceae</taxon>
        <taxon>Papilionoideae</taxon>
        <taxon>50 kb inversion clade</taxon>
        <taxon>genistoids sensu lato</taxon>
        <taxon>core genistoids</taxon>
        <taxon>Genisteae</taxon>
        <taxon>Lupinus</taxon>
    </lineage>
</organism>
<protein>
    <submittedName>
        <fullName evidence="2">Uncharacterized protein</fullName>
    </submittedName>
</protein>
<dbReference type="AlphaFoldDB" id="A0A6A4Q2U4"/>
<proteinExistence type="predicted"/>
<gene>
    <name evidence="2" type="ORF">Lalb_Chr09g0335171</name>
</gene>